<keyword evidence="1" id="KW-0472">Membrane</keyword>
<keyword evidence="3" id="KW-1185">Reference proteome</keyword>
<sequence>MLEKSCRLHTADLQRRYLNVCNTEMYPIVLSIATLLYIYTQYTIAHLMKCLSIIADFTNVMILAELALVQYVGNGVAFFFII</sequence>
<dbReference type="AlphaFoldDB" id="A0AAV3B0X5"/>
<name>A0AAV3B0X5_PYXAD</name>
<dbReference type="EMBL" id="DYDO01000001">
    <property type="protein sequence ID" value="DBA33012.1"/>
    <property type="molecule type" value="Genomic_DNA"/>
</dbReference>
<evidence type="ECO:0000313" key="3">
    <source>
        <dbReference type="Proteomes" id="UP001181693"/>
    </source>
</evidence>
<comment type="caution">
    <text evidence="2">The sequence shown here is derived from an EMBL/GenBank/DDBJ whole genome shotgun (WGS) entry which is preliminary data.</text>
</comment>
<keyword evidence="1" id="KW-0812">Transmembrane</keyword>
<evidence type="ECO:0000256" key="1">
    <source>
        <dbReference type="SAM" id="Phobius"/>
    </source>
</evidence>
<reference evidence="2" key="1">
    <citation type="thesis" date="2020" institute="ProQuest LLC" country="789 East Eisenhower Parkway, Ann Arbor, MI, USA">
        <title>Comparative Genomics and Chromosome Evolution.</title>
        <authorList>
            <person name="Mudd A.B."/>
        </authorList>
    </citation>
    <scope>NUCLEOTIDE SEQUENCE</scope>
    <source>
        <strain evidence="2">1538</strain>
        <tissue evidence="2">Blood</tissue>
    </source>
</reference>
<keyword evidence="1" id="KW-1133">Transmembrane helix</keyword>
<organism evidence="2 3">
    <name type="scientific">Pyxicephalus adspersus</name>
    <name type="common">African bullfrog</name>
    <dbReference type="NCBI Taxonomy" id="30357"/>
    <lineage>
        <taxon>Eukaryota</taxon>
        <taxon>Metazoa</taxon>
        <taxon>Chordata</taxon>
        <taxon>Craniata</taxon>
        <taxon>Vertebrata</taxon>
        <taxon>Euteleostomi</taxon>
        <taxon>Amphibia</taxon>
        <taxon>Batrachia</taxon>
        <taxon>Anura</taxon>
        <taxon>Neobatrachia</taxon>
        <taxon>Ranoidea</taxon>
        <taxon>Pyxicephalidae</taxon>
        <taxon>Pyxicephalinae</taxon>
        <taxon>Pyxicephalus</taxon>
    </lineage>
</organism>
<gene>
    <name evidence="2" type="ORF">GDO54_000750</name>
</gene>
<feature type="transmembrane region" description="Helical" evidence="1">
    <location>
        <begin position="57"/>
        <end position="81"/>
    </location>
</feature>
<proteinExistence type="predicted"/>
<feature type="transmembrane region" description="Helical" evidence="1">
    <location>
        <begin position="25"/>
        <end position="45"/>
    </location>
</feature>
<protein>
    <submittedName>
        <fullName evidence="2">Uncharacterized protein</fullName>
    </submittedName>
</protein>
<dbReference type="Proteomes" id="UP001181693">
    <property type="component" value="Unassembled WGS sequence"/>
</dbReference>
<accession>A0AAV3B0X5</accession>
<evidence type="ECO:0000313" key="2">
    <source>
        <dbReference type="EMBL" id="DBA33012.1"/>
    </source>
</evidence>